<dbReference type="PANTHER" id="PTHR11439">
    <property type="entry name" value="GAG-POL-RELATED RETROTRANSPOSON"/>
    <property type="match status" value="1"/>
</dbReference>
<dbReference type="PANTHER" id="PTHR11439:SF489">
    <property type="entry name" value="RNA-DIRECTED DNA POLYMERASE"/>
    <property type="match status" value="1"/>
</dbReference>
<dbReference type="InterPro" id="IPR043502">
    <property type="entry name" value="DNA/RNA_pol_sf"/>
</dbReference>
<evidence type="ECO:0000313" key="2">
    <source>
        <dbReference type="Proteomes" id="UP001151760"/>
    </source>
</evidence>
<dbReference type="EMBL" id="BQNB010010492">
    <property type="protein sequence ID" value="GJS78019.1"/>
    <property type="molecule type" value="Genomic_DNA"/>
</dbReference>
<dbReference type="CDD" id="cd09272">
    <property type="entry name" value="RNase_HI_RT_Ty1"/>
    <property type="match status" value="1"/>
</dbReference>
<name>A0ABQ4YJL5_9ASTR</name>
<gene>
    <name evidence="1" type="ORF">Tco_0727900</name>
</gene>
<sequence length="411" mass="46342">MLDTPYWAGPIRFIFMDTAYGRRSIRRIGNCEYAFSCEDLALIRRTFFLGYDVSVRMCPKRPYDEDGNTSNEDGNSGVTFDDCNITVEDEVTGVATQIEDNVTSEGNVQINQNCEGSSNSLKTSPILRRSTRKKVMPAKFNDFVVNSNSTEPKTFHEASQNPKWVEAMNLEMEALYRNNTYVLANLPPGRKAMRFYVDDIVIIGNNKNEIDKFKRFLSSKFMIKDPGFEYGLLACKPAATPLQQNVMLSYEESESDKFLSNMTEYQKIVGKLIYLSITRPDISYCSVLKKQATISRSSAESDYRCLASTTCEIIWVIKVSKDLGVDGLLPVHLYCDSSSAISIVGNPVFHEKIKHFEIDLHLVREKVSDGVVKVLKVASASNVADIFNKSLGIAKHNEFCKKLSLVNMFKP</sequence>
<organism evidence="1 2">
    <name type="scientific">Tanacetum coccineum</name>
    <dbReference type="NCBI Taxonomy" id="301880"/>
    <lineage>
        <taxon>Eukaryota</taxon>
        <taxon>Viridiplantae</taxon>
        <taxon>Streptophyta</taxon>
        <taxon>Embryophyta</taxon>
        <taxon>Tracheophyta</taxon>
        <taxon>Spermatophyta</taxon>
        <taxon>Magnoliopsida</taxon>
        <taxon>eudicotyledons</taxon>
        <taxon>Gunneridae</taxon>
        <taxon>Pentapetalae</taxon>
        <taxon>asterids</taxon>
        <taxon>campanulids</taxon>
        <taxon>Asterales</taxon>
        <taxon>Asteraceae</taxon>
        <taxon>Asteroideae</taxon>
        <taxon>Anthemideae</taxon>
        <taxon>Anthemidinae</taxon>
        <taxon>Tanacetum</taxon>
    </lineage>
</organism>
<dbReference type="SUPFAM" id="SSF56672">
    <property type="entry name" value="DNA/RNA polymerases"/>
    <property type="match status" value="1"/>
</dbReference>
<comment type="caution">
    <text evidence="1">The sequence shown here is derived from an EMBL/GenBank/DDBJ whole genome shotgun (WGS) entry which is preliminary data.</text>
</comment>
<proteinExistence type="predicted"/>
<evidence type="ECO:0000313" key="1">
    <source>
        <dbReference type="EMBL" id="GJS78019.1"/>
    </source>
</evidence>
<protein>
    <submittedName>
        <fullName evidence="1">Ribonuclease H-like domain-containing protein</fullName>
    </submittedName>
</protein>
<reference evidence="1" key="1">
    <citation type="journal article" date="2022" name="Int. J. Mol. Sci.">
        <title>Draft Genome of Tanacetum Coccineum: Genomic Comparison of Closely Related Tanacetum-Family Plants.</title>
        <authorList>
            <person name="Yamashiro T."/>
            <person name="Shiraishi A."/>
            <person name="Nakayama K."/>
            <person name="Satake H."/>
        </authorList>
    </citation>
    <scope>NUCLEOTIDE SEQUENCE</scope>
</reference>
<keyword evidence="2" id="KW-1185">Reference proteome</keyword>
<accession>A0ABQ4YJL5</accession>
<reference evidence="1" key="2">
    <citation type="submission" date="2022-01" db="EMBL/GenBank/DDBJ databases">
        <authorList>
            <person name="Yamashiro T."/>
            <person name="Shiraishi A."/>
            <person name="Satake H."/>
            <person name="Nakayama K."/>
        </authorList>
    </citation>
    <scope>NUCLEOTIDE SEQUENCE</scope>
</reference>
<dbReference type="Proteomes" id="UP001151760">
    <property type="component" value="Unassembled WGS sequence"/>
</dbReference>